<comment type="caution">
    <text evidence="6">The sequence shown here is derived from an EMBL/GenBank/DDBJ whole genome shotgun (WGS) entry which is preliminary data.</text>
</comment>
<dbReference type="SMART" id="SM00448">
    <property type="entry name" value="REC"/>
    <property type="match status" value="1"/>
</dbReference>
<accession>A0AAV4ZV43</accession>
<dbReference type="Gene3D" id="3.40.50.2300">
    <property type="match status" value="1"/>
</dbReference>
<dbReference type="EMBL" id="BPQO01000027">
    <property type="protein sequence ID" value="GJD91410.1"/>
    <property type="molecule type" value="Genomic_DNA"/>
</dbReference>
<protein>
    <submittedName>
        <fullName evidence="6">Response regulator protein VraR</fullName>
    </submittedName>
</protein>
<dbReference type="InterPro" id="IPR011006">
    <property type="entry name" value="CheY-like_superfamily"/>
</dbReference>
<dbReference type="SUPFAM" id="SSF52172">
    <property type="entry name" value="CheY-like"/>
    <property type="match status" value="1"/>
</dbReference>
<name>A0AAV4ZV43_9HYPH</name>
<dbReference type="SUPFAM" id="SSF46894">
    <property type="entry name" value="C-terminal effector domain of the bipartite response regulators"/>
    <property type="match status" value="1"/>
</dbReference>
<sequence length="216" mass="22905">MQLLLVDDHALFRDAVRRILQAGFPEALIEDADSIEAATAALGHTPGTDLVILDLSMHGIRGFEGFMAIRARFPRIPVLICSGLEEAPIIREALALGAAGFVPKTSNRAAYLEAVARALEGEIFVPDSVAAALSAGPRSTSVASARMSTLSHAQMNVLILIKQGLSNKEIALCLGIGMSMVKTHATEIMRKLGVRSRTQAVIFASALDFKRIGTGG</sequence>
<dbReference type="RefSeq" id="WP_066919214.1">
    <property type="nucleotide sequence ID" value="NZ_BPQO01000027.1"/>
</dbReference>
<evidence type="ECO:0000256" key="2">
    <source>
        <dbReference type="ARBA" id="ARBA00023125"/>
    </source>
</evidence>
<dbReference type="GO" id="GO:0003677">
    <property type="term" value="F:DNA binding"/>
    <property type="evidence" value="ECO:0007669"/>
    <property type="project" value="UniProtKB-KW"/>
</dbReference>
<evidence type="ECO:0000256" key="3">
    <source>
        <dbReference type="PROSITE-ProRule" id="PRU00169"/>
    </source>
</evidence>
<keyword evidence="1 3" id="KW-0597">Phosphoprotein</keyword>
<feature type="modified residue" description="4-aspartylphosphate" evidence="3">
    <location>
        <position position="54"/>
    </location>
</feature>
<dbReference type="PANTHER" id="PTHR45566">
    <property type="entry name" value="HTH-TYPE TRANSCRIPTIONAL REGULATOR YHJB-RELATED"/>
    <property type="match status" value="1"/>
</dbReference>
<dbReference type="GO" id="GO:0000160">
    <property type="term" value="P:phosphorelay signal transduction system"/>
    <property type="evidence" value="ECO:0007669"/>
    <property type="project" value="InterPro"/>
</dbReference>
<dbReference type="InterPro" id="IPR016032">
    <property type="entry name" value="Sig_transdc_resp-reg_C-effctor"/>
</dbReference>
<reference evidence="6" key="2">
    <citation type="submission" date="2021-08" db="EMBL/GenBank/DDBJ databases">
        <authorList>
            <person name="Tani A."/>
            <person name="Ola A."/>
            <person name="Ogura Y."/>
            <person name="Katsura K."/>
            <person name="Hayashi T."/>
        </authorList>
    </citation>
    <scope>NUCLEOTIDE SEQUENCE</scope>
    <source>
        <strain evidence="6">DSM 16372</strain>
    </source>
</reference>
<evidence type="ECO:0000313" key="6">
    <source>
        <dbReference type="EMBL" id="GJD91410.1"/>
    </source>
</evidence>
<feature type="domain" description="HTH luxR-type" evidence="4">
    <location>
        <begin position="143"/>
        <end position="208"/>
    </location>
</feature>
<reference evidence="6" key="1">
    <citation type="journal article" date="2016" name="Front. Microbiol.">
        <title>Genome Sequence of the Piezophilic, Mesophilic Sulfate-Reducing Bacterium Desulfovibrio indicus J2T.</title>
        <authorList>
            <person name="Cao J."/>
            <person name="Maignien L."/>
            <person name="Shao Z."/>
            <person name="Alain K."/>
            <person name="Jebbar M."/>
        </authorList>
    </citation>
    <scope>NUCLEOTIDE SEQUENCE</scope>
    <source>
        <strain evidence="6">DSM 16372</strain>
    </source>
</reference>
<dbReference type="InterPro" id="IPR051015">
    <property type="entry name" value="EvgA-like"/>
</dbReference>
<dbReference type="AlphaFoldDB" id="A0AAV4ZV43"/>
<gene>
    <name evidence="6" type="primary">vraR</name>
    <name evidence="6" type="ORF">BHAOGJBA_4958</name>
</gene>
<evidence type="ECO:0000313" key="7">
    <source>
        <dbReference type="Proteomes" id="UP001055247"/>
    </source>
</evidence>
<dbReference type="CDD" id="cd17535">
    <property type="entry name" value="REC_NarL-like"/>
    <property type="match status" value="1"/>
</dbReference>
<evidence type="ECO:0000256" key="1">
    <source>
        <dbReference type="ARBA" id="ARBA00022553"/>
    </source>
</evidence>
<dbReference type="InterPro" id="IPR001789">
    <property type="entry name" value="Sig_transdc_resp-reg_receiver"/>
</dbReference>
<dbReference type="Proteomes" id="UP001055247">
    <property type="component" value="Unassembled WGS sequence"/>
</dbReference>
<dbReference type="InterPro" id="IPR000792">
    <property type="entry name" value="Tscrpt_reg_LuxR_C"/>
</dbReference>
<feature type="domain" description="Response regulatory" evidence="5">
    <location>
        <begin position="2"/>
        <end position="119"/>
    </location>
</feature>
<dbReference type="PRINTS" id="PR00038">
    <property type="entry name" value="HTHLUXR"/>
</dbReference>
<dbReference type="PANTHER" id="PTHR45566:SF1">
    <property type="entry name" value="HTH-TYPE TRANSCRIPTIONAL REGULATOR YHJB-RELATED"/>
    <property type="match status" value="1"/>
</dbReference>
<dbReference type="GO" id="GO:0006355">
    <property type="term" value="P:regulation of DNA-templated transcription"/>
    <property type="evidence" value="ECO:0007669"/>
    <property type="project" value="InterPro"/>
</dbReference>
<dbReference type="PROSITE" id="PS50110">
    <property type="entry name" value="RESPONSE_REGULATORY"/>
    <property type="match status" value="1"/>
</dbReference>
<dbReference type="InterPro" id="IPR058245">
    <property type="entry name" value="NreC/VraR/RcsB-like_REC"/>
</dbReference>
<dbReference type="SMART" id="SM00421">
    <property type="entry name" value="HTH_LUXR"/>
    <property type="match status" value="1"/>
</dbReference>
<organism evidence="6 7">
    <name type="scientific">Methylobacterium hispanicum</name>
    <dbReference type="NCBI Taxonomy" id="270350"/>
    <lineage>
        <taxon>Bacteria</taxon>
        <taxon>Pseudomonadati</taxon>
        <taxon>Pseudomonadota</taxon>
        <taxon>Alphaproteobacteria</taxon>
        <taxon>Hyphomicrobiales</taxon>
        <taxon>Methylobacteriaceae</taxon>
        <taxon>Methylobacterium</taxon>
    </lineage>
</organism>
<dbReference type="Pfam" id="PF00196">
    <property type="entry name" value="GerE"/>
    <property type="match status" value="1"/>
</dbReference>
<dbReference type="Pfam" id="PF00072">
    <property type="entry name" value="Response_reg"/>
    <property type="match status" value="1"/>
</dbReference>
<keyword evidence="2" id="KW-0238">DNA-binding</keyword>
<evidence type="ECO:0000259" key="4">
    <source>
        <dbReference type="PROSITE" id="PS50043"/>
    </source>
</evidence>
<dbReference type="CDD" id="cd06170">
    <property type="entry name" value="LuxR_C_like"/>
    <property type="match status" value="1"/>
</dbReference>
<evidence type="ECO:0000259" key="5">
    <source>
        <dbReference type="PROSITE" id="PS50110"/>
    </source>
</evidence>
<proteinExistence type="predicted"/>
<dbReference type="PROSITE" id="PS50043">
    <property type="entry name" value="HTH_LUXR_2"/>
    <property type="match status" value="1"/>
</dbReference>
<keyword evidence="7" id="KW-1185">Reference proteome</keyword>